<organism evidence="2 3">
    <name type="scientific">Myxozyma melibiosi</name>
    <dbReference type="NCBI Taxonomy" id="54550"/>
    <lineage>
        <taxon>Eukaryota</taxon>
        <taxon>Fungi</taxon>
        <taxon>Dikarya</taxon>
        <taxon>Ascomycota</taxon>
        <taxon>Saccharomycotina</taxon>
        <taxon>Lipomycetes</taxon>
        <taxon>Lipomycetales</taxon>
        <taxon>Lipomycetaceae</taxon>
        <taxon>Myxozyma</taxon>
    </lineage>
</organism>
<gene>
    <name evidence="2" type="ORF">BZA70DRAFT_145641</name>
</gene>
<dbReference type="EMBL" id="JBBJBU010000004">
    <property type="protein sequence ID" value="KAK7205880.1"/>
    <property type="molecule type" value="Genomic_DNA"/>
</dbReference>
<evidence type="ECO:0000256" key="1">
    <source>
        <dbReference type="SAM" id="Phobius"/>
    </source>
</evidence>
<evidence type="ECO:0000313" key="3">
    <source>
        <dbReference type="Proteomes" id="UP001498771"/>
    </source>
</evidence>
<sequence>MLLFVNLSLCPLFEEKAGRTITGVWRRLAARNYPLLFFPQTINLGQSSRYPLPPSPHGIARFFQFLYLRQAHSEKNRKQENKNTAAIQAKKIGNLELFVMVSGGIEPPILALLARCLNQLGQETRLHLKKLIWSSLFLFFSAYASYYVMIRAIKSVHVKIMLRLLNKFTAQKGM</sequence>
<evidence type="ECO:0000313" key="2">
    <source>
        <dbReference type="EMBL" id="KAK7205880.1"/>
    </source>
</evidence>
<accession>A0ABR1F7P9</accession>
<keyword evidence="3" id="KW-1185">Reference proteome</keyword>
<comment type="caution">
    <text evidence="2">The sequence shown here is derived from an EMBL/GenBank/DDBJ whole genome shotgun (WGS) entry which is preliminary data.</text>
</comment>
<name>A0ABR1F7P9_9ASCO</name>
<dbReference type="RefSeq" id="XP_064768913.1">
    <property type="nucleotide sequence ID" value="XM_064909667.1"/>
</dbReference>
<keyword evidence="1" id="KW-0472">Membrane</keyword>
<proteinExistence type="predicted"/>
<keyword evidence="1" id="KW-0812">Transmembrane</keyword>
<dbReference type="GeneID" id="90035179"/>
<protein>
    <submittedName>
        <fullName evidence="2">Uncharacterized protein</fullName>
    </submittedName>
</protein>
<reference evidence="2 3" key="1">
    <citation type="submission" date="2024-03" db="EMBL/GenBank/DDBJ databases">
        <title>Genome-scale model development and genomic sequencing of the oleaginous clade Lipomyces.</title>
        <authorList>
            <consortium name="Lawrence Berkeley National Laboratory"/>
            <person name="Czajka J.J."/>
            <person name="Han Y."/>
            <person name="Kim J."/>
            <person name="Mondo S.J."/>
            <person name="Hofstad B.A."/>
            <person name="Robles A."/>
            <person name="Haridas S."/>
            <person name="Riley R."/>
            <person name="LaButti K."/>
            <person name="Pangilinan J."/>
            <person name="Andreopoulos W."/>
            <person name="Lipzen A."/>
            <person name="Yan J."/>
            <person name="Wang M."/>
            <person name="Ng V."/>
            <person name="Grigoriev I.V."/>
            <person name="Spatafora J.W."/>
            <person name="Magnuson J.K."/>
            <person name="Baker S.E."/>
            <person name="Pomraning K.R."/>
        </authorList>
    </citation>
    <scope>NUCLEOTIDE SEQUENCE [LARGE SCALE GENOMIC DNA]</scope>
    <source>
        <strain evidence="2 3">Phaff 52-87</strain>
    </source>
</reference>
<dbReference type="Proteomes" id="UP001498771">
    <property type="component" value="Unassembled WGS sequence"/>
</dbReference>
<feature type="transmembrane region" description="Helical" evidence="1">
    <location>
        <begin position="131"/>
        <end position="153"/>
    </location>
</feature>
<keyword evidence="1" id="KW-1133">Transmembrane helix</keyword>